<organism evidence="2 3">
    <name type="scientific">Jatrophihabitans cynanchi</name>
    <dbReference type="NCBI Taxonomy" id="2944128"/>
    <lineage>
        <taxon>Bacteria</taxon>
        <taxon>Bacillati</taxon>
        <taxon>Actinomycetota</taxon>
        <taxon>Actinomycetes</taxon>
        <taxon>Jatrophihabitantales</taxon>
        <taxon>Jatrophihabitantaceae</taxon>
        <taxon>Jatrophihabitans</taxon>
    </lineage>
</organism>
<accession>A0ABY7JUY0</accession>
<dbReference type="InterPro" id="IPR045596">
    <property type="entry name" value="DUF6459"/>
</dbReference>
<dbReference type="Pfam" id="PF20060">
    <property type="entry name" value="DUF6459"/>
    <property type="match status" value="1"/>
</dbReference>
<evidence type="ECO:0000313" key="3">
    <source>
        <dbReference type="Proteomes" id="UP001164693"/>
    </source>
</evidence>
<protein>
    <submittedName>
        <fullName evidence="2">Rv3235 family protein</fullName>
    </submittedName>
</protein>
<name>A0ABY7JUY0_9ACTN</name>
<reference evidence="2" key="1">
    <citation type="submission" date="2022-05" db="EMBL/GenBank/DDBJ databases">
        <title>Jatrophihabitans sp. SB3-54 whole genome sequence.</title>
        <authorList>
            <person name="Suh M.K."/>
            <person name="Eom M.K."/>
            <person name="Kim J.S."/>
            <person name="Kim H.S."/>
            <person name="Do H.E."/>
            <person name="Shin Y.K."/>
            <person name="Lee J.-S."/>
        </authorList>
    </citation>
    <scope>NUCLEOTIDE SEQUENCE</scope>
    <source>
        <strain evidence="2">SB3-54</strain>
    </source>
</reference>
<feature type="region of interest" description="Disordered" evidence="1">
    <location>
        <begin position="1"/>
        <end position="28"/>
    </location>
</feature>
<dbReference type="RefSeq" id="WP_269442662.1">
    <property type="nucleotide sequence ID" value="NZ_CP097463.1"/>
</dbReference>
<evidence type="ECO:0000313" key="2">
    <source>
        <dbReference type="EMBL" id="WAX56133.1"/>
    </source>
</evidence>
<keyword evidence="3" id="KW-1185">Reference proteome</keyword>
<evidence type="ECO:0000256" key="1">
    <source>
        <dbReference type="SAM" id="MobiDB-lite"/>
    </source>
</evidence>
<gene>
    <name evidence="2" type="ORF">M6B22_16545</name>
</gene>
<dbReference type="Proteomes" id="UP001164693">
    <property type="component" value="Chromosome"/>
</dbReference>
<sequence>MTATLTRGRPARSSAIRPAPRREPPFDDEVQGVQLHAVGRYDRPLPFGEPDRDAVLPPVPLPCTLPDPAGWGRRLLIGIIETAGGRRPLQQLSALLSPSVALGLGADLERANRLRAPHWTHAATVRTVHASSPSEGVAELSATLQAGPRVRAIALRLEARHGRWRCTRLQLG</sequence>
<proteinExistence type="predicted"/>
<dbReference type="EMBL" id="CP097463">
    <property type="protein sequence ID" value="WAX56133.1"/>
    <property type="molecule type" value="Genomic_DNA"/>
</dbReference>